<proteinExistence type="predicted"/>
<dbReference type="EMBL" id="JASNQZ010000003">
    <property type="protein sequence ID" value="KAL0958986.1"/>
    <property type="molecule type" value="Genomic_DNA"/>
</dbReference>
<name>A0ABR3JTT4_9AGAR</name>
<sequence length="111" mass="12655">MIPRIDTPPFPNRASASSPLCLKYHAKAIVKETSVCNDLVTPFLNRLVYNPPPITGLSYYVLITTMFMPYTILVYNCPPLPFRHVHTLPDSTHIHDLMCLLSNVLYAPERR</sequence>
<keyword evidence="1" id="KW-0812">Transmembrane</keyword>
<evidence type="ECO:0000313" key="3">
    <source>
        <dbReference type="Proteomes" id="UP001556367"/>
    </source>
</evidence>
<protein>
    <submittedName>
        <fullName evidence="2">Uncharacterized protein</fullName>
    </submittedName>
</protein>
<dbReference type="Proteomes" id="UP001556367">
    <property type="component" value="Unassembled WGS sequence"/>
</dbReference>
<evidence type="ECO:0000313" key="2">
    <source>
        <dbReference type="EMBL" id="KAL0958986.1"/>
    </source>
</evidence>
<comment type="caution">
    <text evidence="2">The sequence shown here is derived from an EMBL/GenBank/DDBJ whole genome shotgun (WGS) entry which is preliminary data.</text>
</comment>
<feature type="transmembrane region" description="Helical" evidence="1">
    <location>
        <begin position="57"/>
        <end position="75"/>
    </location>
</feature>
<keyword evidence="1" id="KW-1133">Transmembrane helix</keyword>
<organism evidence="2 3">
    <name type="scientific">Hohenbuehelia grisea</name>
    <dbReference type="NCBI Taxonomy" id="104357"/>
    <lineage>
        <taxon>Eukaryota</taxon>
        <taxon>Fungi</taxon>
        <taxon>Dikarya</taxon>
        <taxon>Basidiomycota</taxon>
        <taxon>Agaricomycotina</taxon>
        <taxon>Agaricomycetes</taxon>
        <taxon>Agaricomycetidae</taxon>
        <taxon>Agaricales</taxon>
        <taxon>Pleurotineae</taxon>
        <taxon>Pleurotaceae</taxon>
        <taxon>Hohenbuehelia</taxon>
    </lineage>
</organism>
<keyword evidence="3" id="KW-1185">Reference proteome</keyword>
<evidence type="ECO:0000256" key="1">
    <source>
        <dbReference type="SAM" id="Phobius"/>
    </source>
</evidence>
<accession>A0ABR3JTT4</accession>
<keyword evidence="1" id="KW-0472">Membrane</keyword>
<reference evidence="3" key="1">
    <citation type="submission" date="2024-06" db="EMBL/GenBank/DDBJ databases">
        <title>Multi-omics analyses provide insights into the biosynthesis of the anticancer antibiotic pleurotin in Hohenbuehelia grisea.</title>
        <authorList>
            <person name="Weaver J.A."/>
            <person name="Alberti F."/>
        </authorList>
    </citation>
    <scope>NUCLEOTIDE SEQUENCE [LARGE SCALE GENOMIC DNA]</scope>
    <source>
        <strain evidence="3">T-177</strain>
    </source>
</reference>
<gene>
    <name evidence="2" type="ORF">HGRIS_014301</name>
</gene>